<evidence type="ECO:0000256" key="4">
    <source>
        <dbReference type="ARBA" id="ARBA00023273"/>
    </source>
</evidence>
<dbReference type="EMBL" id="LNIX01000007">
    <property type="protein sequence ID" value="OXA51739.1"/>
    <property type="molecule type" value="Genomic_DNA"/>
</dbReference>
<keyword evidence="9" id="KW-1185">Reference proteome</keyword>
<reference evidence="8 9" key="1">
    <citation type="submission" date="2015-12" db="EMBL/GenBank/DDBJ databases">
        <title>The genome of Folsomia candida.</title>
        <authorList>
            <person name="Faddeeva A."/>
            <person name="Derks M.F."/>
            <person name="Anvar Y."/>
            <person name="Smit S."/>
            <person name="Van Straalen N."/>
            <person name="Roelofs D."/>
        </authorList>
    </citation>
    <scope>NUCLEOTIDE SEQUENCE [LARGE SCALE GENOMIC DNA]</scope>
    <source>
        <strain evidence="8 9">VU population</strain>
        <tissue evidence="8">Whole body</tissue>
    </source>
</reference>
<evidence type="ECO:0000313" key="8">
    <source>
        <dbReference type="EMBL" id="OXA51739.1"/>
    </source>
</evidence>
<name>A0A226E2S8_FOLCA</name>
<feature type="region of interest" description="Disordered" evidence="6">
    <location>
        <begin position="174"/>
        <end position="231"/>
    </location>
</feature>
<dbReference type="Proteomes" id="UP000198287">
    <property type="component" value="Unassembled WGS sequence"/>
</dbReference>
<evidence type="ECO:0000259" key="7">
    <source>
        <dbReference type="Pfam" id="PF10629"/>
    </source>
</evidence>
<keyword evidence="3" id="KW-0206">Cytoskeleton</keyword>
<comment type="caution">
    <text evidence="8">The sequence shown here is derived from an EMBL/GenBank/DDBJ whole genome shotgun (WGS) entry which is preliminary data.</text>
</comment>
<sequence>MNCVKSPAAFTNPNASSLGTPEPHYIPGYVGYVPQAKYRPGNTYGTTSHRVLIDPCIHMSPRSVLNNIHPEHCTDEFGRPGLGTDPFLSSQMALVNSRVNSLGRQQYQPNMTPGYTGFVPRFQTILGNTYSPACNRALARFEQDQWRDRLFTKELEALDGWRFCYKSKPWETNEVTRPGNNDLQEFARPPPRSQASGCGCSGGSSSGGFDGPISPAVTGRRSGPGGCGNPQDFSILSSGRSVCDYSQRRMWAAANEPRLKSSVTCGNVIPKLNSHRRTSSPTGRVQTIYQHCEGLIPYYGGHAPGEQFRIGVTYGTATRNAKSAIQPAMLKPLCYPLKL</sequence>
<protein>
    <recommendedName>
        <fullName evidence="7">Ciliary microtubule inner protein 2A-C-like domain-containing protein</fullName>
    </recommendedName>
</protein>
<proteinExistence type="inferred from homology"/>
<feature type="compositionally biased region" description="Polar residues" evidence="6">
    <location>
        <begin position="174"/>
        <end position="183"/>
    </location>
</feature>
<dbReference type="PANTHER" id="PTHR22146:SF8">
    <property type="entry name" value="PROTEIN FAM166B"/>
    <property type="match status" value="1"/>
</dbReference>
<dbReference type="GO" id="GO:0015630">
    <property type="term" value="C:microtubule cytoskeleton"/>
    <property type="evidence" value="ECO:0007669"/>
    <property type="project" value="UniProtKB-ARBA"/>
</dbReference>
<evidence type="ECO:0000256" key="6">
    <source>
        <dbReference type="SAM" id="MobiDB-lite"/>
    </source>
</evidence>
<accession>A0A226E2S8</accession>
<feature type="domain" description="Ciliary microtubule inner protein 2A-C-like" evidence="7">
    <location>
        <begin position="22"/>
        <end position="54"/>
    </location>
</feature>
<comment type="subcellular location">
    <subcellularLocation>
        <location evidence="1">Cytoplasm</location>
        <location evidence="1">Cytoskeleton</location>
        <location evidence="1">Cilium axoneme</location>
    </subcellularLocation>
</comment>
<comment type="similarity">
    <text evidence="5">Belongs to the CIMIP2 family.</text>
</comment>
<gene>
    <name evidence="8" type="ORF">Fcan01_13173</name>
</gene>
<keyword evidence="2" id="KW-0963">Cytoplasm</keyword>
<evidence type="ECO:0000256" key="1">
    <source>
        <dbReference type="ARBA" id="ARBA00004430"/>
    </source>
</evidence>
<dbReference type="GO" id="GO:0005930">
    <property type="term" value="C:axoneme"/>
    <property type="evidence" value="ECO:0007669"/>
    <property type="project" value="UniProtKB-SubCell"/>
</dbReference>
<organism evidence="8 9">
    <name type="scientific">Folsomia candida</name>
    <name type="common">Springtail</name>
    <dbReference type="NCBI Taxonomy" id="158441"/>
    <lineage>
        <taxon>Eukaryota</taxon>
        <taxon>Metazoa</taxon>
        <taxon>Ecdysozoa</taxon>
        <taxon>Arthropoda</taxon>
        <taxon>Hexapoda</taxon>
        <taxon>Collembola</taxon>
        <taxon>Entomobryomorpha</taxon>
        <taxon>Isotomoidea</taxon>
        <taxon>Isotomidae</taxon>
        <taxon>Proisotominae</taxon>
        <taxon>Folsomia</taxon>
    </lineage>
</organism>
<dbReference type="AlphaFoldDB" id="A0A226E2S8"/>
<evidence type="ECO:0000256" key="2">
    <source>
        <dbReference type="ARBA" id="ARBA00022490"/>
    </source>
</evidence>
<dbReference type="STRING" id="158441.A0A226E2S8"/>
<dbReference type="InterPro" id="IPR018902">
    <property type="entry name" value="CMI2A-C-like_dom"/>
</dbReference>
<keyword evidence="4" id="KW-0966">Cell projection</keyword>
<dbReference type="Pfam" id="PF10629">
    <property type="entry name" value="CMI2B-like"/>
    <property type="match status" value="1"/>
</dbReference>
<dbReference type="OMA" id="TRYADIC"/>
<evidence type="ECO:0000256" key="3">
    <source>
        <dbReference type="ARBA" id="ARBA00023212"/>
    </source>
</evidence>
<evidence type="ECO:0000256" key="5">
    <source>
        <dbReference type="ARBA" id="ARBA00035661"/>
    </source>
</evidence>
<evidence type="ECO:0000313" key="9">
    <source>
        <dbReference type="Proteomes" id="UP000198287"/>
    </source>
</evidence>
<dbReference type="PANTHER" id="PTHR22146">
    <property type="entry name" value="CAT EYE SYNDROME CRITICAL REGION PROTEIN 6"/>
    <property type="match status" value="1"/>
</dbReference>
<feature type="compositionally biased region" description="Gly residues" evidence="6">
    <location>
        <begin position="199"/>
        <end position="210"/>
    </location>
</feature>
<dbReference type="OrthoDB" id="2019884at2759"/>